<accession>A0ABQ2L723</accession>
<dbReference type="InterPro" id="IPR025444">
    <property type="entry name" value="Monooxy_af470"/>
</dbReference>
<keyword evidence="3" id="KW-1185">Reference proteome</keyword>
<proteinExistence type="predicted"/>
<feature type="region of interest" description="Disordered" evidence="1">
    <location>
        <begin position="145"/>
        <end position="172"/>
    </location>
</feature>
<dbReference type="Proteomes" id="UP000606653">
    <property type="component" value="Unassembled WGS sequence"/>
</dbReference>
<evidence type="ECO:0000313" key="3">
    <source>
        <dbReference type="Proteomes" id="UP000606653"/>
    </source>
</evidence>
<protein>
    <submittedName>
        <fullName evidence="2">Transcriptional regulator</fullName>
    </submittedName>
</protein>
<name>A0ABQ2L723_9BACL</name>
<gene>
    <name evidence="2" type="ORF">GCM10010969_31830</name>
</gene>
<evidence type="ECO:0000313" key="2">
    <source>
        <dbReference type="EMBL" id="GGO05456.1"/>
    </source>
</evidence>
<dbReference type="RefSeq" id="WP_018977302.1">
    <property type="nucleotide sequence ID" value="NZ_BMLN01000010.1"/>
</dbReference>
<evidence type="ECO:0000256" key="1">
    <source>
        <dbReference type="SAM" id="MobiDB-lite"/>
    </source>
</evidence>
<organism evidence="2 3">
    <name type="scientific">Saccharibacillus kuerlensis</name>
    <dbReference type="NCBI Taxonomy" id="459527"/>
    <lineage>
        <taxon>Bacteria</taxon>
        <taxon>Bacillati</taxon>
        <taxon>Bacillota</taxon>
        <taxon>Bacilli</taxon>
        <taxon>Bacillales</taxon>
        <taxon>Paenibacillaceae</taxon>
        <taxon>Saccharibacillus</taxon>
    </lineage>
</organism>
<reference evidence="3" key="1">
    <citation type="journal article" date="2019" name="Int. J. Syst. Evol. Microbiol.">
        <title>The Global Catalogue of Microorganisms (GCM) 10K type strain sequencing project: providing services to taxonomists for standard genome sequencing and annotation.</title>
        <authorList>
            <consortium name="The Broad Institute Genomics Platform"/>
            <consortium name="The Broad Institute Genome Sequencing Center for Infectious Disease"/>
            <person name="Wu L."/>
            <person name="Ma J."/>
        </authorList>
    </citation>
    <scope>NUCLEOTIDE SEQUENCE [LARGE SCALE GENOMIC DNA]</scope>
    <source>
        <strain evidence="3">CGMCC 1.6964</strain>
    </source>
</reference>
<comment type="caution">
    <text evidence="2">The sequence shown here is derived from an EMBL/GenBank/DDBJ whole genome shotgun (WGS) entry which is preliminary data.</text>
</comment>
<dbReference type="Pfam" id="PF13826">
    <property type="entry name" value="Monooxy_af470-like"/>
    <property type="match status" value="1"/>
</dbReference>
<sequence>MGKVIPGRMAAEIEGPFVVFIIGVRINKWLAVRQWLPVLQAMGPMLKELYANKELGFLDAMYFMSGRGVSIVQYWRSYDQLEQYARGGANHLKAWKDFNRKARAGEAVGIYHETYLVESGACESIYVNMPAMGLGLAGSLHPVGAGRETSRERAGLGSAAGGRTEAGRAAEE</sequence>
<dbReference type="EMBL" id="BMLN01000010">
    <property type="protein sequence ID" value="GGO05456.1"/>
    <property type="molecule type" value="Genomic_DNA"/>
</dbReference>